<reference evidence="1" key="2">
    <citation type="submission" date="2020-11" db="EMBL/GenBank/DDBJ databases">
        <authorList>
            <person name="McCartney M.A."/>
            <person name="Auch B."/>
            <person name="Kono T."/>
            <person name="Mallez S."/>
            <person name="Becker A."/>
            <person name="Gohl D.M."/>
            <person name="Silverstein K.A.T."/>
            <person name="Koren S."/>
            <person name="Bechman K.B."/>
            <person name="Herman A."/>
            <person name="Abrahante J.E."/>
            <person name="Garbe J."/>
        </authorList>
    </citation>
    <scope>NUCLEOTIDE SEQUENCE</scope>
    <source>
        <strain evidence="1">Duluth1</strain>
        <tissue evidence="1">Whole animal</tissue>
    </source>
</reference>
<proteinExistence type="predicted"/>
<comment type="caution">
    <text evidence="1">The sequence shown here is derived from an EMBL/GenBank/DDBJ whole genome shotgun (WGS) entry which is preliminary data.</text>
</comment>
<name>A0A9D4BLD4_DREPO</name>
<organism evidence="1 2">
    <name type="scientific">Dreissena polymorpha</name>
    <name type="common">Zebra mussel</name>
    <name type="synonym">Mytilus polymorpha</name>
    <dbReference type="NCBI Taxonomy" id="45954"/>
    <lineage>
        <taxon>Eukaryota</taxon>
        <taxon>Metazoa</taxon>
        <taxon>Spiralia</taxon>
        <taxon>Lophotrochozoa</taxon>
        <taxon>Mollusca</taxon>
        <taxon>Bivalvia</taxon>
        <taxon>Autobranchia</taxon>
        <taxon>Heteroconchia</taxon>
        <taxon>Euheterodonta</taxon>
        <taxon>Imparidentia</taxon>
        <taxon>Neoheterodontei</taxon>
        <taxon>Myida</taxon>
        <taxon>Dreissenoidea</taxon>
        <taxon>Dreissenidae</taxon>
        <taxon>Dreissena</taxon>
    </lineage>
</organism>
<accession>A0A9D4BLD4</accession>
<evidence type="ECO:0000313" key="1">
    <source>
        <dbReference type="EMBL" id="KAH3699196.1"/>
    </source>
</evidence>
<evidence type="ECO:0000313" key="2">
    <source>
        <dbReference type="Proteomes" id="UP000828390"/>
    </source>
</evidence>
<keyword evidence="2" id="KW-1185">Reference proteome</keyword>
<gene>
    <name evidence="1" type="ORF">DPMN_074150</name>
</gene>
<reference evidence="1" key="1">
    <citation type="journal article" date="2019" name="bioRxiv">
        <title>The Genome of the Zebra Mussel, Dreissena polymorpha: A Resource for Invasive Species Research.</title>
        <authorList>
            <person name="McCartney M.A."/>
            <person name="Auch B."/>
            <person name="Kono T."/>
            <person name="Mallez S."/>
            <person name="Zhang Y."/>
            <person name="Obille A."/>
            <person name="Becker A."/>
            <person name="Abrahante J.E."/>
            <person name="Garbe J."/>
            <person name="Badalamenti J.P."/>
            <person name="Herman A."/>
            <person name="Mangelson H."/>
            <person name="Liachko I."/>
            <person name="Sullivan S."/>
            <person name="Sone E.D."/>
            <person name="Koren S."/>
            <person name="Silverstein K.A.T."/>
            <person name="Beckman K.B."/>
            <person name="Gohl D.M."/>
        </authorList>
    </citation>
    <scope>NUCLEOTIDE SEQUENCE</scope>
    <source>
        <strain evidence="1">Duluth1</strain>
        <tissue evidence="1">Whole animal</tissue>
    </source>
</reference>
<protein>
    <submittedName>
        <fullName evidence="1">Uncharacterized protein</fullName>
    </submittedName>
</protein>
<sequence>MLPYIINYVRSLKQLNRIHFVSDGPTTQYRSKTNFYLFSKKIYDYGFQEGTWNFWETVTERGHLTELGRW</sequence>
<dbReference type="EMBL" id="JAIWYP010000015">
    <property type="protein sequence ID" value="KAH3699196.1"/>
    <property type="molecule type" value="Genomic_DNA"/>
</dbReference>
<dbReference type="AlphaFoldDB" id="A0A9D4BLD4"/>
<dbReference type="Proteomes" id="UP000828390">
    <property type="component" value="Unassembled WGS sequence"/>
</dbReference>